<feature type="compositionally biased region" description="Acidic residues" evidence="1">
    <location>
        <begin position="235"/>
        <end position="251"/>
    </location>
</feature>
<dbReference type="AlphaFoldDB" id="A0A0N7L5T7"/>
<dbReference type="RefSeq" id="XP_024578756.1">
    <property type="nucleotide sequence ID" value="XM_024728262.1"/>
</dbReference>
<reference evidence="3" key="1">
    <citation type="submission" date="2014-09" db="EMBL/GenBank/DDBJ databases">
        <authorList>
            <person name="Sharma Rahul"/>
            <person name="Thines Marco"/>
        </authorList>
    </citation>
    <scope>NUCLEOTIDE SEQUENCE [LARGE SCALE GENOMIC DNA]</scope>
</reference>
<sequence>MSLAEIIVVDADASSRSSLSLFALCNRIAASSASNTSICINLIDPPTLYEATVSSCEKPRALDCSGVEYVEIIEAALCFMTHDTSRFELKWSRKHSALTLMERAEFAMKFCTIQFQVRDGSDKWCALLHQVAVQQEKNTKVINDKSNRIIDLEKLLGDKEALVETALIAKQSTEDRLIQGFCAVLNAKKDEIRRLQHEVEQAQRYDVATVSKKKPVIKNRRKASGAKLKRKKEETESDEKSDEHTDLDDEGDNRMRMKRDAVSAYSQLPSHLKSESMHISSADDLLSSMDDLIKHEEKVDEETQRGDTNMMKFEPVTTVSNQEKAKPTKKIQAGEEANQSARVEEAMDSEEEEILDMLS</sequence>
<dbReference type="GO" id="GO:0010165">
    <property type="term" value="P:response to X-ray"/>
    <property type="evidence" value="ECO:0007669"/>
    <property type="project" value="TreeGrafter"/>
</dbReference>
<dbReference type="EMBL" id="CCYD01000645">
    <property type="protein sequence ID" value="CEG42387.1"/>
    <property type="molecule type" value="Genomic_DNA"/>
</dbReference>
<proteinExistence type="predicted"/>
<feature type="region of interest" description="Disordered" evidence="1">
    <location>
        <begin position="298"/>
        <end position="359"/>
    </location>
</feature>
<dbReference type="OMA" id="EAHADMH"/>
<dbReference type="GeneID" id="36407723"/>
<dbReference type="PANTHER" id="PTHR28559:SF1">
    <property type="entry name" value="DNA REPAIR PROTEIN XRCC4"/>
    <property type="match status" value="1"/>
</dbReference>
<dbReference type="OrthoDB" id="68141at2759"/>
<dbReference type="InterPro" id="IPR014751">
    <property type="entry name" value="XRCC4-like_C"/>
</dbReference>
<dbReference type="Gene3D" id="1.20.5.370">
    <property type="match status" value="1"/>
</dbReference>
<keyword evidence="3" id="KW-1185">Reference proteome</keyword>
<accession>A0A0N7L5T7</accession>
<dbReference type="GO" id="GO:0006303">
    <property type="term" value="P:double-strand break repair via nonhomologous end joining"/>
    <property type="evidence" value="ECO:0007669"/>
    <property type="project" value="TreeGrafter"/>
</dbReference>
<dbReference type="GO" id="GO:0032807">
    <property type="term" value="C:DNA ligase IV complex"/>
    <property type="evidence" value="ECO:0007669"/>
    <property type="project" value="TreeGrafter"/>
</dbReference>
<dbReference type="Proteomes" id="UP000054928">
    <property type="component" value="Unassembled WGS sequence"/>
</dbReference>
<feature type="compositionally biased region" description="Basic residues" evidence="1">
    <location>
        <begin position="216"/>
        <end position="230"/>
    </location>
</feature>
<feature type="region of interest" description="Disordered" evidence="1">
    <location>
        <begin position="216"/>
        <end position="254"/>
    </location>
</feature>
<evidence type="ECO:0000256" key="1">
    <source>
        <dbReference type="SAM" id="MobiDB-lite"/>
    </source>
</evidence>
<organism evidence="2 3">
    <name type="scientific">Plasmopara halstedii</name>
    <name type="common">Downy mildew of sunflower</name>
    <dbReference type="NCBI Taxonomy" id="4781"/>
    <lineage>
        <taxon>Eukaryota</taxon>
        <taxon>Sar</taxon>
        <taxon>Stramenopiles</taxon>
        <taxon>Oomycota</taxon>
        <taxon>Peronosporomycetes</taxon>
        <taxon>Peronosporales</taxon>
        <taxon>Peronosporaceae</taxon>
        <taxon>Plasmopara</taxon>
    </lineage>
</organism>
<dbReference type="SUPFAM" id="SSF58022">
    <property type="entry name" value="XRCC4, C-terminal oligomerization domain"/>
    <property type="match status" value="1"/>
</dbReference>
<dbReference type="InterPro" id="IPR010585">
    <property type="entry name" value="DNA_repair_prot_XRCC4"/>
</dbReference>
<name>A0A0N7L5T7_PLAHL</name>
<dbReference type="GO" id="GO:0003677">
    <property type="term" value="F:DNA binding"/>
    <property type="evidence" value="ECO:0007669"/>
    <property type="project" value="InterPro"/>
</dbReference>
<evidence type="ECO:0000313" key="2">
    <source>
        <dbReference type="EMBL" id="CEG42387.1"/>
    </source>
</evidence>
<dbReference type="PANTHER" id="PTHR28559">
    <property type="entry name" value="DNA REPAIR PROTEIN XRCC4"/>
    <property type="match status" value="1"/>
</dbReference>
<protein>
    <submittedName>
        <fullName evidence="2">DNA repair protein XRCC4, C-terminal</fullName>
    </submittedName>
</protein>
<dbReference type="GO" id="GO:0006310">
    <property type="term" value="P:DNA recombination"/>
    <property type="evidence" value="ECO:0007669"/>
    <property type="project" value="InterPro"/>
</dbReference>
<evidence type="ECO:0000313" key="3">
    <source>
        <dbReference type="Proteomes" id="UP000054928"/>
    </source>
</evidence>
<feature type="compositionally biased region" description="Acidic residues" evidence="1">
    <location>
        <begin position="346"/>
        <end position="359"/>
    </location>
</feature>
<dbReference type="GO" id="GO:0005958">
    <property type="term" value="C:DNA-dependent protein kinase-DNA ligase 4 complex"/>
    <property type="evidence" value="ECO:0007669"/>
    <property type="project" value="TreeGrafter"/>
</dbReference>